<dbReference type="Proteomes" id="UP000274033">
    <property type="component" value="Unassembled WGS sequence"/>
</dbReference>
<dbReference type="OrthoDB" id="2439649at2"/>
<evidence type="ECO:0000313" key="2">
    <source>
        <dbReference type="EMBL" id="RQW75095.1"/>
    </source>
</evidence>
<dbReference type="PANTHER" id="PTHR37313">
    <property type="entry name" value="UPF0749 PROTEIN RV1825"/>
    <property type="match status" value="1"/>
</dbReference>
<sequence length="221" mass="25379">MIAIQYNTVQKPTERDTRDIWEVRQELSEEKKRQSELLSEILTLSEDVKEYESSNSKNQGQVLQNTLEELKREAGLSPVSGPGLTLNIRPSMELIEFGYQVEPITPELLIRLVNEIFRFNGLYMEINGQRIVHTTAIRDINGDTTVNSIPINDTEVEIKVITESFEMAEKLYSYLYASGFQDDFYIDNLDLVINKAQDKITITKFDGELVNSYLVEENKGD</sequence>
<evidence type="ECO:0000313" key="3">
    <source>
        <dbReference type="Proteomes" id="UP000274033"/>
    </source>
</evidence>
<dbReference type="Pfam" id="PF05949">
    <property type="entry name" value="DUF881"/>
    <property type="match status" value="1"/>
</dbReference>
<gene>
    <name evidence="2" type="ORF">EBB45_08695</name>
</gene>
<name>A0A3N9UGA0_9BACI</name>
<dbReference type="Gene3D" id="3.30.70.1880">
    <property type="entry name" value="Protein of unknown function DUF881"/>
    <property type="match status" value="1"/>
</dbReference>
<dbReference type="AlphaFoldDB" id="A0A3N9UGA0"/>
<dbReference type="InterPro" id="IPR010273">
    <property type="entry name" value="DUF881"/>
</dbReference>
<protein>
    <submittedName>
        <fullName evidence="2">DUF881 domain-containing protein</fullName>
    </submittedName>
</protein>
<keyword evidence="3" id="KW-1185">Reference proteome</keyword>
<evidence type="ECO:0000256" key="1">
    <source>
        <dbReference type="ARBA" id="ARBA00009108"/>
    </source>
</evidence>
<reference evidence="2 3" key="1">
    <citation type="journal article" date="2013" name="J. Microbiol.">
        <title>Lysinibacillus chungkukjangi sp. nov., isolated from Chungkukjang, Korean fermented soybean food.</title>
        <authorList>
            <person name="Kim S.J."/>
            <person name="Jang Y.H."/>
            <person name="Hamada M."/>
            <person name="Ahn J.H."/>
            <person name="Weon H.Y."/>
            <person name="Suzuki K."/>
            <person name="Whang K.S."/>
            <person name="Kwon S.W."/>
        </authorList>
    </citation>
    <scope>NUCLEOTIDE SEQUENCE [LARGE SCALE GENOMIC DNA]</scope>
    <source>
        <strain evidence="2 3">MCCC 1A12701</strain>
    </source>
</reference>
<dbReference type="EMBL" id="RRCT01000006">
    <property type="protein sequence ID" value="RQW75095.1"/>
    <property type="molecule type" value="Genomic_DNA"/>
</dbReference>
<comment type="caution">
    <text evidence="2">The sequence shown here is derived from an EMBL/GenBank/DDBJ whole genome shotgun (WGS) entry which is preliminary data.</text>
</comment>
<dbReference type="PANTHER" id="PTHR37313:SF2">
    <property type="entry name" value="UPF0749 PROTEIN YLXX"/>
    <property type="match status" value="1"/>
</dbReference>
<accession>A0A3N9UGA0</accession>
<proteinExistence type="inferred from homology"/>
<organism evidence="2 3">
    <name type="scientific">Lysinibacillus composti</name>
    <dbReference type="NCBI Taxonomy" id="720633"/>
    <lineage>
        <taxon>Bacteria</taxon>
        <taxon>Bacillati</taxon>
        <taxon>Bacillota</taxon>
        <taxon>Bacilli</taxon>
        <taxon>Bacillales</taxon>
        <taxon>Bacillaceae</taxon>
        <taxon>Lysinibacillus</taxon>
    </lineage>
</organism>
<comment type="similarity">
    <text evidence="1">Belongs to the UPF0749 family.</text>
</comment>